<dbReference type="Gene3D" id="2.40.160.20">
    <property type="match status" value="1"/>
</dbReference>
<gene>
    <name evidence="4" type="ORF">CHH28_04980</name>
</gene>
<feature type="signal peptide" evidence="2">
    <location>
        <begin position="1"/>
        <end position="18"/>
    </location>
</feature>
<proteinExistence type="predicted"/>
<protein>
    <recommendedName>
        <fullName evidence="3">Outer membrane protein beta-barrel domain-containing protein</fullName>
    </recommendedName>
</protein>
<dbReference type="EMBL" id="CP022530">
    <property type="protein sequence ID" value="ASP38073.1"/>
    <property type="molecule type" value="Genomic_DNA"/>
</dbReference>
<dbReference type="AlphaFoldDB" id="A0A222FIM1"/>
<dbReference type="SUPFAM" id="SSF56925">
    <property type="entry name" value="OMPA-like"/>
    <property type="match status" value="1"/>
</dbReference>
<dbReference type="InterPro" id="IPR011250">
    <property type="entry name" value="OMP/PagP_B-barrel"/>
</dbReference>
<name>A0A222FIM1_9GAMM</name>
<evidence type="ECO:0000256" key="1">
    <source>
        <dbReference type="ARBA" id="ARBA00022729"/>
    </source>
</evidence>
<dbReference type="InterPro" id="IPR027385">
    <property type="entry name" value="Beta-barrel_OMP"/>
</dbReference>
<evidence type="ECO:0000313" key="5">
    <source>
        <dbReference type="Proteomes" id="UP000202440"/>
    </source>
</evidence>
<dbReference type="RefSeq" id="WP_094059272.1">
    <property type="nucleotide sequence ID" value="NZ_CP022530.1"/>
</dbReference>
<dbReference type="Pfam" id="PF13505">
    <property type="entry name" value="OMP_b-brl"/>
    <property type="match status" value="1"/>
</dbReference>
<dbReference type="KEGG" id="bsan:CHH28_04980"/>
<accession>A0A222FIM1</accession>
<evidence type="ECO:0000313" key="4">
    <source>
        <dbReference type="EMBL" id="ASP38073.1"/>
    </source>
</evidence>
<evidence type="ECO:0000259" key="3">
    <source>
        <dbReference type="Pfam" id="PF13505"/>
    </source>
</evidence>
<dbReference type="Proteomes" id="UP000202440">
    <property type="component" value="Chromosome"/>
</dbReference>
<organism evidence="4 5">
    <name type="scientific">Bacterioplanes sanyensis</name>
    <dbReference type="NCBI Taxonomy" id="1249553"/>
    <lineage>
        <taxon>Bacteria</taxon>
        <taxon>Pseudomonadati</taxon>
        <taxon>Pseudomonadota</taxon>
        <taxon>Gammaproteobacteria</taxon>
        <taxon>Oceanospirillales</taxon>
        <taxon>Oceanospirillaceae</taxon>
        <taxon>Bacterioplanes</taxon>
    </lineage>
</organism>
<keyword evidence="5" id="KW-1185">Reference proteome</keyword>
<reference evidence="4 5" key="1">
    <citation type="submission" date="2017-07" db="EMBL/GenBank/DDBJ databases">
        <title>Annotated genome sequence of Bacterioplanes sanyensis isolated from Red Sea.</title>
        <authorList>
            <person name="Rehman Z.U."/>
        </authorList>
    </citation>
    <scope>NUCLEOTIDE SEQUENCE [LARGE SCALE GENOMIC DNA]</scope>
    <source>
        <strain evidence="4 5">NV9</strain>
    </source>
</reference>
<sequence length="187" mass="19348">MKKTLLAAALLASVNASAMQLDLDNKYVGGSLHLTDFGVSGFDSAVGFGVLAGAPLKGVNLPANVSLTPEAGFVYFGTSSNDEGTFSTIDVEYSGYSVLGAMKASLAFNEQVSGHVKGGLNYVNVEAEVSSSTSFFSYSASSEASEIKLLLGLGGEFKATEKLSIVADYTLYASDISSLSAGVNFKF</sequence>
<keyword evidence="1 2" id="KW-0732">Signal</keyword>
<evidence type="ECO:0000256" key="2">
    <source>
        <dbReference type="SAM" id="SignalP"/>
    </source>
</evidence>
<feature type="domain" description="Outer membrane protein beta-barrel" evidence="3">
    <location>
        <begin position="6"/>
        <end position="187"/>
    </location>
</feature>
<feature type="chain" id="PRO_5012849807" description="Outer membrane protein beta-barrel domain-containing protein" evidence="2">
    <location>
        <begin position="19"/>
        <end position="187"/>
    </location>
</feature>